<dbReference type="CDD" id="cd04606">
    <property type="entry name" value="CBS_pair_Mg_transporter"/>
    <property type="match status" value="1"/>
</dbReference>
<evidence type="ECO:0000313" key="12">
    <source>
        <dbReference type="Proteomes" id="UP001500298"/>
    </source>
</evidence>
<dbReference type="PROSITE" id="PS51371">
    <property type="entry name" value="CBS"/>
    <property type="match status" value="1"/>
</dbReference>
<keyword evidence="8" id="KW-0129">CBS domain</keyword>
<dbReference type="InterPro" id="IPR038076">
    <property type="entry name" value="MgtE_N_sf"/>
</dbReference>
<comment type="subcellular location">
    <subcellularLocation>
        <location evidence="9">Cell membrane</location>
        <topology evidence="9">Multi-pass membrane protein</topology>
    </subcellularLocation>
    <subcellularLocation>
        <location evidence="1">Membrane</location>
        <topology evidence="1">Multi-pass membrane protein</topology>
    </subcellularLocation>
</comment>
<dbReference type="NCBIfam" id="TIGR00400">
    <property type="entry name" value="mgtE"/>
    <property type="match status" value="1"/>
</dbReference>
<dbReference type="Gene3D" id="1.25.60.10">
    <property type="entry name" value="MgtE N-terminal domain-like"/>
    <property type="match status" value="1"/>
</dbReference>
<dbReference type="InterPro" id="IPR000644">
    <property type="entry name" value="CBS_dom"/>
</dbReference>
<dbReference type="Gene3D" id="1.10.357.20">
    <property type="entry name" value="SLC41 divalent cation transporters, integral membrane domain"/>
    <property type="match status" value="1"/>
</dbReference>
<keyword evidence="9" id="KW-1003">Cell membrane</keyword>
<keyword evidence="6 9" id="KW-1133">Transmembrane helix</keyword>
<dbReference type="SMART" id="SM00116">
    <property type="entry name" value="CBS"/>
    <property type="match status" value="1"/>
</dbReference>
<reference evidence="12" key="1">
    <citation type="journal article" date="2019" name="Int. J. Syst. Evol. Microbiol.">
        <title>The Global Catalogue of Microorganisms (GCM) 10K type strain sequencing project: providing services to taxonomists for standard genome sequencing and annotation.</title>
        <authorList>
            <consortium name="The Broad Institute Genomics Platform"/>
            <consortium name="The Broad Institute Genome Sequencing Center for Infectious Disease"/>
            <person name="Wu L."/>
            <person name="Ma J."/>
        </authorList>
    </citation>
    <scope>NUCLEOTIDE SEQUENCE [LARGE SCALE GENOMIC DNA]</scope>
    <source>
        <strain evidence="12">JCM 18326</strain>
    </source>
</reference>
<dbReference type="SUPFAM" id="SSF54631">
    <property type="entry name" value="CBS-domain pair"/>
    <property type="match status" value="1"/>
</dbReference>
<name>A0ABP9DIA0_9BACT</name>
<evidence type="ECO:0000256" key="6">
    <source>
        <dbReference type="ARBA" id="ARBA00022989"/>
    </source>
</evidence>
<evidence type="ECO:0000256" key="3">
    <source>
        <dbReference type="ARBA" id="ARBA00022448"/>
    </source>
</evidence>
<evidence type="ECO:0000256" key="4">
    <source>
        <dbReference type="ARBA" id="ARBA00022692"/>
    </source>
</evidence>
<dbReference type="InterPro" id="IPR046342">
    <property type="entry name" value="CBS_dom_sf"/>
</dbReference>
<comment type="subunit">
    <text evidence="9">Homodimer.</text>
</comment>
<keyword evidence="12" id="KW-1185">Reference proteome</keyword>
<evidence type="ECO:0000256" key="5">
    <source>
        <dbReference type="ARBA" id="ARBA00022842"/>
    </source>
</evidence>
<feature type="transmembrane region" description="Helical" evidence="9">
    <location>
        <begin position="286"/>
        <end position="306"/>
    </location>
</feature>
<gene>
    <name evidence="11" type="primary">mgtE</name>
    <name evidence="11" type="ORF">GCM10023331_28840</name>
</gene>
<evidence type="ECO:0000313" key="11">
    <source>
        <dbReference type="EMBL" id="GAA4842095.1"/>
    </source>
</evidence>
<keyword evidence="9" id="KW-0479">Metal-binding</keyword>
<comment type="caution">
    <text evidence="9">Lacks conserved residue(s) required for the propagation of feature annotation.</text>
</comment>
<dbReference type="SUPFAM" id="SSF161093">
    <property type="entry name" value="MgtE membrane domain-like"/>
    <property type="match status" value="1"/>
</dbReference>
<dbReference type="InterPro" id="IPR006669">
    <property type="entry name" value="MgtE_transporter"/>
</dbReference>
<evidence type="ECO:0000256" key="8">
    <source>
        <dbReference type="PROSITE-ProRule" id="PRU00703"/>
    </source>
</evidence>
<proteinExistence type="inferred from homology"/>
<dbReference type="InterPro" id="IPR006667">
    <property type="entry name" value="SLC41_membr_dom"/>
</dbReference>
<keyword evidence="4 9" id="KW-0812">Transmembrane</keyword>
<comment type="similarity">
    <text evidence="2 9">Belongs to the SLC41A transporter family.</text>
</comment>
<evidence type="ECO:0000256" key="9">
    <source>
        <dbReference type="RuleBase" id="RU362011"/>
    </source>
</evidence>
<feature type="transmembrane region" description="Helical" evidence="9">
    <location>
        <begin position="356"/>
        <end position="380"/>
    </location>
</feature>
<sequence>MSLEYSKKYYKQLEQAVENEENQFLIQEFSGKHYADISEILYQLDGPSCKYILELLGPDVRADVISDLEEDIRIEFLKQYTAEEVAEVIDHLDSDDAVDLLNEQPIKAREEVLTAIQDSEQAAYIMELLHYDEDCAGGLMAKELIRANINWTVKQCIDEIRRQAERVEKIMTVYVVDDHNILMGRVSLKEIILSKDDTKIQDIYVPEIALVHTFQQEEEVAELMQKYDLEVVPVVNVQGKLLGRITIDDIVDVITEQAEIDQQAMAGISENVESSDGIWALTRARLPWLIVGMIGGLFGAQFIGVFENELTLVPAMAFFIPLITATGGNVGIQSSTIMVQSMAGSSYIHDTLWDHFVKVIGVAGVNGLTMASLVFGFNYFFAGPELAMVVSSALFCVVMLASVMGTVTPVVLDRFGINPALASGPFITTANDLLGLGVYFSVAKMLLHL</sequence>
<dbReference type="Pfam" id="PF01769">
    <property type="entry name" value="MgtE"/>
    <property type="match status" value="1"/>
</dbReference>
<dbReference type="Gene3D" id="3.10.580.10">
    <property type="entry name" value="CBS-domain"/>
    <property type="match status" value="1"/>
</dbReference>
<dbReference type="EMBL" id="BAABJX010000044">
    <property type="protein sequence ID" value="GAA4842095.1"/>
    <property type="molecule type" value="Genomic_DNA"/>
</dbReference>
<evidence type="ECO:0000256" key="7">
    <source>
        <dbReference type="ARBA" id="ARBA00023136"/>
    </source>
</evidence>
<dbReference type="PANTHER" id="PTHR43773">
    <property type="entry name" value="MAGNESIUM TRANSPORTER MGTE"/>
    <property type="match status" value="1"/>
</dbReference>
<protein>
    <recommendedName>
        <fullName evidence="9">Magnesium transporter MgtE</fullName>
    </recommendedName>
</protein>
<dbReference type="SMART" id="SM00924">
    <property type="entry name" value="MgtE_N"/>
    <property type="match status" value="1"/>
</dbReference>
<feature type="domain" description="CBS" evidence="10">
    <location>
        <begin position="204"/>
        <end position="260"/>
    </location>
</feature>
<feature type="transmembrane region" description="Helical" evidence="9">
    <location>
        <begin position="386"/>
        <end position="412"/>
    </location>
</feature>
<dbReference type="Pfam" id="PF00571">
    <property type="entry name" value="CBS"/>
    <property type="match status" value="2"/>
</dbReference>
<comment type="function">
    <text evidence="9">Acts as a magnesium transporter.</text>
</comment>
<feature type="transmembrane region" description="Helical" evidence="9">
    <location>
        <begin position="312"/>
        <end position="332"/>
    </location>
</feature>
<evidence type="ECO:0000259" key="10">
    <source>
        <dbReference type="PROSITE" id="PS51371"/>
    </source>
</evidence>
<dbReference type="SUPFAM" id="SSF158791">
    <property type="entry name" value="MgtE N-terminal domain-like"/>
    <property type="match status" value="1"/>
</dbReference>
<dbReference type="InterPro" id="IPR036739">
    <property type="entry name" value="SLC41_membr_dom_sf"/>
</dbReference>
<keyword evidence="7 9" id="KW-0472">Membrane</keyword>
<accession>A0ABP9DIA0</accession>
<dbReference type="PANTHER" id="PTHR43773:SF1">
    <property type="entry name" value="MAGNESIUM TRANSPORTER MGTE"/>
    <property type="match status" value="1"/>
</dbReference>
<keyword evidence="3 9" id="KW-0813">Transport</keyword>
<comment type="caution">
    <text evidence="11">The sequence shown here is derived from an EMBL/GenBank/DDBJ whole genome shotgun (WGS) entry which is preliminary data.</text>
</comment>
<organism evidence="11 12">
    <name type="scientific">Algivirga pacifica</name>
    <dbReference type="NCBI Taxonomy" id="1162670"/>
    <lineage>
        <taxon>Bacteria</taxon>
        <taxon>Pseudomonadati</taxon>
        <taxon>Bacteroidota</taxon>
        <taxon>Cytophagia</taxon>
        <taxon>Cytophagales</taxon>
        <taxon>Flammeovirgaceae</taxon>
        <taxon>Algivirga</taxon>
    </lineage>
</organism>
<keyword evidence="5 9" id="KW-0460">Magnesium</keyword>
<dbReference type="Pfam" id="PF03448">
    <property type="entry name" value="MgtE_N"/>
    <property type="match status" value="1"/>
</dbReference>
<dbReference type="Proteomes" id="UP001500298">
    <property type="component" value="Unassembled WGS sequence"/>
</dbReference>
<dbReference type="RefSeq" id="WP_345372990.1">
    <property type="nucleotide sequence ID" value="NZ_BAABJX010000044.1"/>
</dbReference>
<dbReference type="InterPro" id="IPR006668">
    <property type="entry name" value="Mg_transptr_MgtE_intracell_dom"/>
</dbReference>
<evidence type="ECO:0000256" key="1">
    <source>
        <dbReference type="ARBA" id="ARBA00004141"/>
    </source>
</evidence>
<evidence type="ECO:0000256" key="2">
    <source>
        <dbReference type="ARBA" id="ARBA00009749"/>
    </source>
</evidence>